<dbReference type="STRING" id="348151.IV55_GL000580"/>
<dbReference type="EMBL" id="JQCB01000016">
    <property type="protein sequence ID" value="KRN94231.1"/>
    <property type="molecule type" value="Genomic_DNA"/>
</dbReference>
<feature type="transmembrane region" description="Helical" evidence="1">
    <location>
        <begin position="12"/>
        <end position="31"/>
    </location>
</feature>
<feature type="domain" description="Phosphatidic acid phosphatase type 2/haloperoxidase" evidence="2">
    <location>
        <begin position="91"/>
        <end position="199"/>
    </location>
</feature>
<dbReference type="Gene3D" id="1.20.144.10">
    <property type="entry name" value="Phosphatidic acid phosphatase type 2/haloperoxidase"/>
    <property type="match status" value="2"/>
</dbReference>
<dbReference type="RefSeq" id="WP_057811401.1">
    <property type="nucleotide sequence ID" value="NZ_BJUD01000041.1"/>
</dbReference>
<keyword evidence="1" id="KW-1133">Transmembrane helix</keyword>
<dbReference type="CDD" id="cd03392">
    <property type="entry name" value="PAP2_like_2"/>
    <property type="match status" value="1"/>
</dbReference>
<evidence type="ECO:0000259" key="2">
    <source>
        <dbReference type="SMART" id="SM00014"/>
    </source>
</evidence>
<dbReference type="AlphaFoldDB" id="A0A0R2L671"/>
<name>A0A0R2L671_9LACO</name>
<evidence type="ECO:0000256" key="1">
    <source>
        <dbReference type="SAM" id="Phobius"/>
    </source>
</evidence>
<evidence type="ECO:0000313" key="3">
    <source>
        <dbReference type="EMBL" id="GEK29259.1"/>
    </source>
</evidence>
<evidence type="ECO:0000313" key="4">
    <source>
        <dbReference type="EMBL" id="KRN94231.1"/>
    </source>
</evidence>
<evidence type="ECO:0000313" key="5">
    <source>
        <dbReference type="Proteomes" id="UP000051139"/>
    </source>
</evidence>
<reference evidence="4 5" key="1">
    <citation type="journal article" date="2015" name="Genome Announc.">
        <title>Expanding the biotechnology potential of lactobacilli through comparative genomics of 213 strains and associated genera.</title>
        <authorList>
            <person name="Sun Z."/>
            <person name="Harris H.M."/>
            <person name="McCann A."/>
            <person name="Guo C."/>
            <person name="Argimon S."/>
            <person name="Zhang W."/>
            <person name="Yang X."/>
            <person name="Jeffery I.B."/>
            <person name="Cooney J.C."/>
            <person name="Kagawa T.F."/>
            <person name="Liu W."/>
            <person name="Song Y."/>
            <person name="Salvetti E."/>
            <person name="Wrobel A."/>
            <person name="Rasinkangas P."/>
            <person name="Parkhill J."/>
            <person name="Rea M.C."/>
            <person name="O'Sullivan O."/>
            <person name="Ritari J."/>
            <person name="Douillard F.P."/>
            <person name="Paul Ross R."/>
            <person name="Yang R."/>
            <person name="Briner A.E."/>
            <person name="Felis G.E."/>
            <person name="de Vos W.M."/>
            <person name="Barrangou R."/>
            <person name="Klaenhammer T.R."/>
            <person name="Caufield P.W."/>
            <person name="Cui Y."/>
            <person name="Zhang H."/>
            <person name="O'Toole P.W."/>
        </authorList>
    </citation>
    <scope>NUCLEOTIDE SEQUENCE [LARGE SCALE GENOMIC DNA]</scope>
    <source>
        <strain evidence="4 5">DSM 22696</strain>
    </source>
</reference>
<keyword evidence="5" id="KW-1185">Reference proteome</keyword>
<feature type="transmembrane region" description="Helical" evidence="1">
    <location>
        <begin position="129"/>
        <end position="149"/>
    </location>
</feature>
<dbReference type="SMART" id="SM00014">
    <property type="entry name" value="acidPPc"/>
    <property type="match status" value="1"/>
</dbReference>
<comment type="caution">
    <text evidence="4">The sequence shown here is derived from an EMBL/GenBank/DDBJ whole genome shotgun (WGS) entry which is preliminary data.</text>
</comment>
<feature type="transmembrane region" description="Helical" evidence="1">
    <location>
        <begin position="184"/>
        <end position="205"/>
    </location>
</feature>
<protein>
    <submittedName>
        <fullName evidence="3 4">Phosphatase</fullName>
    </submittedName>
</protein>
<dbReference type="Pfam" id="PF01569">
    <property type="entry name" value="PAP2"/>
    <property type="match status" value="1"/>
</dbReference>
<dbReference type="OrthoDB" id="9789113at2"/>
<organism evidence="4 5">
    <name type="scientific">Furfurilactobacillus siliginis</name>
    <dbReference type="NCBI Taxonomy" id="348151"/>
    <lineage>
        <taxon>Bacteria</taxon>
        <taxon>Bacillati</taxon>
        <taxon>Bacillota</taxon>
        <taxon>Bacilli</taxon>
        <taxon>Lactobacillales</taxon>
        <taxon>Lactobacillaceae</taxon>
        <taxon>Furfurilactobacillus</taxon>
    </lineage>
</organism>
<dbReference type="EMBL" id="BJUD01000041">
    <property type="protein sequence ID" value="GEK29259.1"/>
    <property type="molecule type" value="Genomic_DNA"/>
</dbReference>
<keyword evidence="1" id="KW-0472">Membrane</keyword>
<gene>
    <name evidence="4" type="ORF">IV55_GL000580</name>
    <name evidence="3" type="ORF">LSI01_15700</name>
</gene>
<keyword evidence="1" id="KW-0812">Transmembrane</keyword>
<dbReference type="PATRIC" id="fig|348151.3.peg.595"/>
<feature type="transmembrane region" description="Helical" evidence="1">
    <location>
        <begin position="51"/>
        <end position="82"/>
    </location>
</feature>
<sequence length="220" mass="24665">MLIEKERGRGIILTVMTILFLFLAVLAMRQSQILSIIDSELVNKIHSDSPFWTIIFSLITKLASPTLDLVYMVIIAVLLWGFKYKIPALWALGYGFGGNVLGAVIKKIVGRARPAGHMASDDGFSFPSGHVLGTFMVVAILFLVVLPVMQNKTRRLLIQTILCIWVILVMLSRVYLQAHFPTDTLGAVLLAYAWLQVAEYLYVAWAPKLQRVRFLSNSKI</sequence>
<feature type="transmembrane region" description="Helical" evidence="1">
    <location>
        <begin position="156"/>
        <end position="178"/>
    </location>
</feature>
<dbReference type="PANTHER" id="PTHR14969:SF13">
    <property type="entry name" value="AT30094P"/>
    <property type="match status" value="1"/>
</dbReference>
<reference evidence="3 6" key="2">
    <citation type="submission" date="2019-07" db="EMBL/GenBank/DDBJ databases">
        <title>Whole genome shotgun sequence of Lactobacillus siliginis NBRC 101315.</title>
        <authorList>
            <person name="Hosoyama A."/>
            <person name="Uohara A."/>
            <person name="Ohji S."/>
            <person name="Ichikawa N."/>
        </authorList>
    </citation>
    <scope>NUCLEOTIDE SEQUENCE [LARGE SCALE GENOMIC DNA]</scope>
    <source>
        <strain evidence="3 6">NBRC 101315</strain>
    </source>
</reference>
<dbReference type="InterPro" id="IPR000326">
    <property type="entry name" value="PAP2/HPO"/>
</dbReference>
<dbReference type="SUPFAM" id="SSF48317">
    <property type="entry name" value="Acid phosphatase/Vanadium-dependent haloperoxidase"/>
    <property type="match status" value="1"/>
</dbReference>
<evidence type="ECO:0000313" key="6">
    <source>
        <dbReference type="Proteomes" id="UP000321429"/>
    </source>
</evidence>
<dbReference type="PANTHER" id="PTHR14969">
    <property type="entry name" value="SPHINGOSINE-1-PHOSPHATE PHOSPHOHYDROLASE"/>
    <property type="match status" value="1"/>
</dbReference>
<dbReference type="InterPro" id="IPR036938">
    <property type="entry name" value="PAP2/HPO_sf"/>
</dbReference>
<proteinExistence type="predicted"/>
<dbReference type="Proteomes" id="UP000051139">
    <property type="component" value="Unassembled WGS sequence"/>
</dbReference>
<dbReference type="Proteomes" id="UP000321429">
    <property type="component" value="Unassembled WGS sequence"/>
</dbReference>
<accession>A0A0R2L671</accession>